<dbReference type="Gene3D" id="2.60.210.10">
    <property type="entry name" value="Apoptosis, Tumor Necrosis Factor Receptor Associated Protein 2, Chain A"/>
    <property type="match status" value="1"/>
</dbReference>
<dbReference type="PANTHER" id="PTHR24413">
    <property type="entry name" value="SPECKLE-TYPE POZ PROTEIN"/>
    <property type="match status" value="1"/>
</dbReference>
<dbReference type="Gene3D" id="3.30.710.10">
    <property type="entry name" value="Potassium Channel Kv1.1, Chain A"/>
    <property type="match status" value="1"/>
</dbReference>
<dbReference type="InterPro" id="IPR011333">
    <property type="entry name" value="SKP1/BTB/POZ_sf"/>
</dbReference>
<dbReference type="SMART" id="SM00225">
    <property type="entry name" value="BTB"/>
    <property type="match status" value="1"/>
</dbReference>
<dbReference type="PROSITE" id="PS50097">
    <property type="entry name" value="BTB"/>
    <property type="match status" value="1"/>
</dbReference>
<proteinExistence type="predicted"/>
<dbReference type="CDD" id="cd14733">
    <property type="entry name" value="BACK"/>
    <property type="match status" value="1"/>
</dbReference>
<protein>
    <recommendedName>
        <fullName evidence="1">BTB domain-containing protein</fullName>
    </recommendedName>
</protein>
<name>A0ABD2WLA8_9HYME</name>
<keyword evidence="3" id="KW-1185">Reference proteome</keyword>
<dbReference type="AlphaFoldDB" id="A0ABD2WLA8"/>
<gene>
    <name evidence="2" type="ORF">TKK_011814</name>
</gene>
<dbReference type="InterPro" id="IPR008974">
    <property type="entry name" value="TRAF-like"/>
</dbReference>
<evidence type="ECO:0000313" key="3">
    <source>
        <dbReference type="Proteomes" id="UP001627154"/>
    </source>
</evidence>
<dbReference type="InterPro" id="IPR000210">
    <property type="entry name" value="BTB/POZ_dom"/>
</dbReference>
<dbReference type="SUPFAM" id="SSF49599">
    <property type="entry name" value="TRAF domain-like"/>
    <property type="match status" value="1"/>
</dbReference>
<reference evidence="2 3" key="1">
    <citation type="journal article" date="2024" name="bioRxiv">
        <title>A reference genome for Trichogramma kaykai: A tiny desert-dwelling parasitoid wasp with competing sex-ratio distorters.</title>
        <authorList>
            <person name="Culotta J."/>
            <person name="Lindsey A.R."/>
        </authorList>
    </citation>
    <scope>NUCLEOTIDE SEQUENCE [LARGE SCALE GENOMIC DNA]</scope>
    <source>
        <strain evidence="2 3">KSX58</strain>
    </source>
</reference>
<comment type="caution">
    <text evidence="2">The sequence shown here is derived from an EMBL/GenBank/DDBJ whole genome shotgun (WGS) entry which is preliminary data.</text>
</comment>
<dbReference type="Pfam" id="PF00651">
    <property type="entry name" value="BTB"/>
    <property type="match status" value="1"/>
</dbReference>
<dbReference type="SUPFAM" id="SSF54695">
    <property type="entry name" value="POZ domain"/>
    <property type="match status" value="1"/>
</dbReference>
<evidence type="ECO:0000313" key="2">
    <source>
        <dbReference type="EMBL" id="KAL3393525.1"/>
    </source>
</evidence>
<sequence length="327" mass="37602">MSGENKVTGCTYVDKAHCDFTWIIRDYGLVYNNQPDPIASPIFRVGQDDRRQFRLELHDIISEMNNKHYIVLFLVCKKAFDVLSLKYKVTVIKDDTIVYNRQCSDRFASNRWQLFISPHEYMNKFISSTDTATFRCELTLSTGVRKNFSSDESVDTNQVQKLEFDWAFLDKKLSDVKLRTASGKEIPAHRLILSAASPVFKAMFSHDMLENKNQSVDIIDISYEITLEMLRYVYTGIIENDKISFIIELLMAADKYGIDDLKNKCEMTLSSNLSSENVVNVLKVADKCSMKKLKKTAVNFVKMHINQFSDTDDVAGMILSMEQLFSN</sequence>
<accession>A0ABD2WLA8</accession>
<evidence type="ECO:0000259" key="1">
    <source>
        <dbReference type="PROSITE" id="PS50097"/>
    </source>
</evidence>
<dbReference type="Gene3D" id="6.10.250.3030">
    <property type="match status" value="1"/>
</dbReference>
<dbReference type="Proteomes" id="UP001627154">
    <property type="component" value="Unassembled WGS sequence"/>
</dbReference>
<organism evidence="2 3">
    <name type="scientific">Trichogramma kaykai</name>
    <dbReference type="NCBI Taxonomy" id="54128"/>
    <lineage>
        <taxon>Eukaryota</taxon>
        <taxon>Metazoa</taxon>
        <taxon>Ecdysozoa</taxon>
        <taxon>Arthropoda</taxon>
        <taxon>Hexapoda</taxon>
        <taxon>Insecta</taxon>
        <taxon>Pterygota</taxon>
        <taxon>Neoptera</taxon>
        <taxon>Endopterygota</taxon>
        <taxon>Hymenoptera</taxon>
        <taxon>Apocrita</taxon>
        <taxon>Proctotrupomorpha</taxon>
        <taxon>Chalcidoidea</taxon>
        <taxon>Trichogrammatidae</taxon>
        <taxon>Trichogramma</taxon>
    </lineage>
</organism>
<feature type="domain" description="BTB" evidence="1">
    <location>
        <begin position="174"/>
        <end position="242"/>
    </location>
</feature>
<dbReference type="EMBL" id="JBJJXI010000096">
    <property type="protein sequence ID" value="KAL3393525.1"/>
    <property type="molecule type" value="Genomic_DNA"/>
</dbReference>